<name>A0ABM8A6B6_STRNI</name>
<organism evidence="1 2">
    <name type="scientific">Streptomyces nigrescens</name>
    <dbReference type="NCBI Taxonomy" id="1920"/>
    <lineage>
        <taxon>Bacteria</taxon>
        <taxon>Bacillati</taxon>
        <taxon>Actinomycetota</taxon>
        <taxon>Actinomycetes</taxon>
        <taxon>Kitasatosporales</taxon>
        <taxon>Streptomycetaceae</taxon>
        <taxon>Streptomyces</taxon>
    </lineage>
</organism>
<keyword evidence="2" id="KW-1185">Reference proteome</keyword>
<geneLocation type="plasmid" evidence="1 2">
    <name>SNP1</name>
</geneLocation>
<gene>
    <name evidence="1" type="ORF">HEK616_77320</name>
</gene>
<sequence length="80" mass="8617">MPQHSGHTANSRTDTITVSREEFARRVVARAAPDEPAAFPLLSRPRARTSTLRDTPLQRADGVVGEVALLRPGGDQEPAS</sequence>
<evidence type="ECO:0000313" key="2">
    <source>
        <dbReference type="Proteomes" id="UP001059597"/>
    </source>
</evidence>
<reference evidence="1" key="1">
    <citation type="submission" date="2022-06" db="EMBL/GenBank/DDBJ databases">
        <title>Complete genome sequence of Streptomyces nigrescens HEK616.</title>
        <authorList>
            <person name="Asamizu S."/>
            <person name="Onaka H."/>
        </authorList>
    </citation>
    <scope>NUCLEOTIDE SEQUENCE</scope>
    <source>
        <strain evidence="1">HEK616</strain>
        <plasmid evidence="1">SNP1</plasmid>
    </source>
</reference>
<accession>A0ABM8A6B6</accession>
<dbReference type="Proteomes" id="UP001059597">
    <property type="component" value="Plasmid SNP1"/>
</dbReference>
<protein>
    <submittedName>
        <fullName evidence="1">Uncharacterized protein</fullName>
    </submittedName>
</protein>
<dbReference type="EMBL" id="AP026074">
    <property type="protein sequence ID" value="BDM74245.1"/>
    <property type="molecule type" value="Genomic_DNA"/>
</dbReference>
<proteinExistence type="predicted"/>
<keyword evidence="1" id="KW-0614">Plasmid</keyword>
<evidence type="ECO:0000313" key="1">
    <source>
        <dbReference type="EMBL" id="BDM74245.1"/>
    </source>
</evidence>